<dbReference type="PROSITE" id="PS50173">
    <property type="entry name" value="UMUC"/>
    <property type="match status" value="1"/>
</dbReference>
<proteinExistence type="inferred from homology"/>
<name>A0ABT0HV10_9BACT</name>
<dbReference type="PANTHER" id="PTHR11076:SF34">
    <property type="entry name" value="PROTEIN UMUC"/>
    <property type="match status" value="1"/>
</dbReference>
<feature type="domain" description="UmuC" evidence="6">
    <location>
        <begin position="2"/>
        <end position="189"/>
    </location>
</feature>
<comment type="caution">
    <text evidence="7">The sequence shown here is derived from an EMBL/GenBank/DDBJ whole genome shotgun (WGS) entry which is preliminary data.</text>
</comment>
<evidence type="ECO:0000256" key="2">
    <source>
        <dbReference type="ARBA" id="ARBA00022763"/>
    </source>
</evidence>
<dbReference type="InterPro" id="IPR043502">
    <property type="entry name" value="DNA/RNA_pol_sf"/>
</dbReference>
<dbReference type="Pfam" id="PF11799">
    <property type="entry name" value="IMS_C"/>
    <property type="match status" value="1"/>
</dbReference>
<dbReference type="CDD" id="cd01700">
    <property type="entry name" value="PolY_Pol_V_umuC"/>
    <property type="match status" value="1"/>
</dbReference>
<protein>
    <submittedName>
        <fullName evidence="7">Y-family DNA polymerase</fullName>
    </submittedName>
</protein>
<keyword evidence="5" id="KW-0742">SOS response</keyword>
<evidence type="ECO:0000256" key="4">
    <source>
        <dbReference type="ARBA" id="ARBA00023204"/>
    </source>
</evidence>
<organism evidence="7 8">
    <name type="scientific">Spirosoma liriopis</name>
    <dbReference type="NCBI Taxonomy" id="2937440"/>
    <lineage>
        <taxon>Bacteria</taxon>
        <taxon>Pseudomonadati</taxon>
        <taxon>Bacteroidota</taxon>
        <taxon>Cytophagia</taxon>
        <taxon>Cytophagales</taxon>
        <taxon>Cytophagaceae</taxon>
        <taxon>Spirosoma</taxon>
    </lineage>
</organism>
<dbReference type="Gene3D" id="1.10.150.20">
    <property type="entry name" value="5' to 3' exonuclease, C-terminal subdomain"/>
    <property type="match status" value="1"/>
</dbReference>
<dbReference type="Gene3D" id="3.30.70.270">
    <property type="match status" value="1"/>
</dbReference>
<dbReference type="Gene3D" id="3.40.1170.60">
    <property type="match status" value="1"/>
</dbReference>
<evidence type="ECO:0000256" key="3">
    <source>
        <dbReference type="ARBA" id="ARBA00023199"/>
    </source>
</evidence>
<dbReference type="RefSeq" id="WP_248480882.1">
    <property type="nucleotide sequence ID" value="NZ_JALPRF010000015.1"/>
</dbReference>
<comment type="similarity">
    <text evidence="1">Belongs to the DNA polymerase type-Y family.</text>
</comment>
<keyword evidence="4" id="KW-0234">DNA repair</keyword>
<dbReference type="InterPro" id="IPR043128">
    <property type="entry name" value="Rev_trsase/Diguanyl_cyclase"/>
</dbReference>
<dbReference type="InterPro" id="IPR017961">
    <property type="entry name" value="DNA_pol_Y-fam_little_finger"/>
</dbReference>
<evidence type="ECO:0000313" key="7">
    <source>
        <dbReference type="EMBL" id="MCK8496034.1"/>
    </source>
</evidence>
<dbReference type="InterPro" id="IPR036775">
    <property type="entry name" value="DNA_pol_Y-fam_lit_finger_sf"/>
</dbReference>
<dbReference type="Proteomes" id="UP001202180">
    <property type="component" value="Unassembled WGS sequence"/>
</dbReference>
<sequence length="429" mass="48183">MFALVDANNFYCSVERSFDPTLTGKPLVVVGNNDRCIIARSAEAKAIEGIKMGVPIYQVQGLIDKHQIQVRSANFTLYGDTSSRLMSLLNQFVDDVEVYSIDEAFLLVDGYEGLYPSYSGLGKAIRETIQKWLRLPVCVGFGATKTLAKVANRLAKKNPELGGVCVLDSEEAISSALATFDVSDLWGVGYKSSRKLRAIGVQTALQLRSVNDEWINRVMTVNGLRLAYELRGMPRKILEVDSPPKQSICSCPSFRDVVPDQKIIADALSSHLARCCEKLRKQDSLCGTITVFLHTNKFRRTPGRTDLPSKQYYASRSIDLPHPTSTTAEILRYALEALDSIFAFGYTFKKTGVILSNFVPADYRSRGIFTEGPNERLIKLAGVVDKLNYRFGQDKLRLASQMFNPDWPMKREWLSKRYTTRWDEILVVN</sequence>
<accession>A0ABT0HV10</accession>
<dbReference type="SUPFAM" id="SSF56672">
    <property type="entry name" value="DNA/RNA polymerases"/>
    <property type="match status" value="1"/>
</dbReference>
<dbReference type="EMBL" id="JALPRF010000015">
    <property type="protein sequence ID" value="MCK8496034.1"/>
    <property type="molecule type" value="Genomic_DNA"/>
</dbReference>
<dbReference type="PANTHER" id="PTHR11076">
    <property type="entry name" value="DNA REPAIR POLYMERASE UMUC / TRANSFERASE FAMILY MEMBER"/>
    <property type="match status" value="1"/>
</dbReference>
<evidence type="ECO:0000256" key="5">
    <source>
        <dbReference type="ARBA" id="ARBA00023236"/>
    </source>
</evidence>
<keyword evidence="8" id="KW-1185">Reference proteome</keyword>
<evidence type="ECO:0000256" key="1">
    <source>
        <dbReference type="ARBA" id="ARBA00010945"/>
    </source>
</evidence>
<dbReference type="InterPro" id="IPR025188">
    <property type="entry name" value="DUF4113"/>
</dbReference>
<evidence type="ECO:0000259" key="6">
    <source>
        <dbReference type="PROSITE" id="PS50173"/>
    </source>
</evidence>
<reference evidence="7 8" key="1">
    <citation type="submission" date="2022-04" db="EMBL/GenBank/DDBJ databases">
        <title>Spirosoma sp. strain RP8 genome sequencing and assembly.</title>
        <authorList>
            <person name="Jung Y."/>
        </authorList>
    </citation>
    <scope>NUCLEOTIDE SEQUENCE [LARGE SCALE GENOMIC DNA]</scope>
    <source>
        <strain evidence="7 8">RP8</strain>
    </source>
</reference>
<gene>
    <name evidence="7" type="ORF">M0L20_29480</name>
</gene>
<keyword evidence="3" id="KW-0741">SOS mutagenesis</keyword>
<keyword evidence="2" id="KW-0227">DNA damage</keyword>
<dbReference type="InterPro" id="IPR050116">
    <property type="entry name" value="DNA_polymerase-Y"/>
</dbReference>
<dbReference type="Pfam" id="PF00817">
    <property type="entry name" value="IMS"/>
    <property type="match status" value="1"/>
</dbReference>
<dbReference type="Pfam" id="PF13438">
    <property type="entry name" value="DUF4113"/>
    <property type="match status" value="1"/>
</dbReference>
<dbReference type="Gene3D" id="3.30.1490.100">
    <property type="entry name" value="DNA polymerase, Y-family, little finger domain"/>
    <property type="match status" value="1"/>
</dbReference>
<dbReference type="InterPro" id="IPR001126">
    <property type="entry name" value="UmuC"/>
</dbReference>
<dbReference type="SUPFAM" id="SSF100879">
    <property type="entry name" value="Lesion bypass DNA polymerase (Y-family), little finger domain"/>
    <property type="match status" value="1"/>
</dbReference>
<evidence type="ECO:0000313" key="8">
    <source>
        <dbReference type="Proteomes" id="UP001202180"/>
    </source>
</evidence>